<comment type="caution">
    <text evidence="2">The sequence shown here is derived from an EMBL/GenBank/DDBJ whole genome shotgun (WGS) entry which is preliminary data.</text>
</comment>
<accession>A0ABW3F4Y9</accession>
<name>A0ABW3F4Y9_9PROT</name>
<evidence type="ECO:0000313" key="3">
    <source>
        <dbReference type="Proteomes" id="UP001597128"/>
    </source>
</evidence>
<dbReference type="InterPro" id="IPR013424">
    <property type="entry name" value="Ice-binding_C"/>
</dbReference>
<organism evidence="2 3">
    <name type="scientific">Methylophilus luteus</name>
    <dbReference type="NCBI Taxonomy" id="640108"/>
    <lineage>
        <taxon>Bacteria</taxon>
        <taxon>Pseudomonadati</taxon>
        <taxon>Pseudomonadota</taxon>
        <taxon>Betaproteobacteria</taxon>
        <taxon>Nitrosomonadales</taxon>
        <taxon>Methylophilaceae</taxon>
        <taxon>Methylophilus</taxon>
    </lineage>
</organism>
<sequence length="192" mass="21086">MNRQPLARMGYIKIMPLNNKIVVNKNFEEKAMFKQWLKIALIPAFAFAGTSYAGSPLNYGLNQERVTVSRAPSQLGSFSFLEIFTLDLTDANYITATVTEDKRFSVYDIVDNSLNLGLYFNNQLIALNDNTLYGPGAYEIRVNGVATGSAGGQFFLNYNVSTTAVPEPSSALFMMLGLGLLGVVSVRKSKSL</sequence>
<dbReference type="EMBL" id="JBHTKB010000001">
    <property type="protein sequence ID" value="MFD0912588.1"/>
    <property type="molecule type" value="Genomic_DNA"/>
</dbReference>
<evidence type="ECO:0000259" key="1">
    <source>
        <dbReference type="Pfam" id="PF07589"/>
    </source>
</evidence>
<protein>
    <submittedName>
        <fullName evidence="2">PEP-CTERM sorting domain-containing protein</fullName>
    </submittedName>
</protein>
<dbReference type="Proteomes" id="UP001597128">
    <property type="component" value="Unassembled WGS sequence"/>
</dbReference>
<gene>
    <name evidence="2" type="ORF">ACFQ1Z_03410</name>
</gene>
<feature type="domain" description="Ice-binding protein C-terminal" evidence="1">
    <location>
        <begin position="164"/>
        <end position="188"/>
    </location>
</feature>
<evidence type="ECO:0000313" key="2">
    <source>
        <dbReference type="EMBL" id="MFD0912588.1"/>
    </source>
</evidence>
<keyword evidence="3" id="KW-1185">Reference proteome</keyword>
<reference evidence="3" key="1">
    <citation type="journal article" date="2019" name="Int. J. Syst. Evol. Microbiol.">
        <title>The Global Catalogue of Microorganisms (GCM) 10K type strain sequencing project: providing services to taxonomists for standard genome sequencing and annotation.</title>
        <authorList>
            <consortium name="The Broad Institute Genomics Platform"/>
            <consortium name="The Broad Institute Genome Sequencing Center for Infectious Disease"/>
            <person name="Wu L."/>
            <person name="Ma J."/>
        </authorList>
    </citation>
    <scope>NUCLEOTIDE SEQUENCE [LARGE SCALE GENOMIC DNA]</scope>
    <source>
        <strain evidence="3">CCUG 58412</strain>
    </source>
</reference>
<dbReference type="NCBIfam" id="TIGR02595">
    <property type="entry name" value="PEP_CTERM"/>
    <property type="match status" value="1"/>
</dbReference>
<dbReference type="RefSeq" id="WP_379055661.1">
    <property type="nucleotide sequence ID" value="NZ_JBHTKB010000001.1"/>
</dbReference>
<dbReference type="Pfam" id="PF07589">
    <property type="entry name" value="PEP-CTERM"/>
    <property type="match status" value="1"/>
</dbReference>
<proteinExistence type="predicted"/>